<dbReference type="KEGG" id="gai:IMCC3135_14225"/>
<name>A0A2Z2NVW3_9GAMM</name>
<accession>A0A2Z2NVW3</accession>
<evidence type="ECO:0000313" key="2">
    <source>
        <dbReference type="Proteomes" id="UP000250079"/>
    </source>
</evidence>
<organism evidence="1 2">
    <name type="scientific">Granulosicoccus antarcticus IMCC3135</name>
    <dbReference type="NCBI Taxonomy" id="1192854"/>
    <lineage>
        <taxon>Bacteria</taxon>
        <taxon>Pseudomonadati</taxon>
        <taxon>Pseudomonadota</taxon>
        <taxon>Gammaproteobacteria</taxon>
        <taxon>Chromatiales</taxon>
        <taxon>Granulosicoccaceae</taxon>
        <taxon>Granulosicoccus</taxon>
    </lineage>
</organism>
<reference evidence="1 2" key="1">
    <citation type="submission" date="2016-12" db="EMBL/GenBank/DDBJ databases">
        <authorList>
            <person name="Song W.-J."/>
            <person name="Kurnit D.M."/>
        </authorList>
    </citation>
    <scope>NUCLEOTIDE SEQUENCE [LARGE SCALE GENOMIC DNA]</scope>
    <source>
        <strain evidence="1 2">IMCC3135</strain>
    </source>
</reference>
<evidence type="ECO:0000313" key="1">
    <source>
        <dbReference type="EMBL" id="ASJ72930.1"/>
    </source>
</evidence>
<sequence>MPDYAKLFALAAGNRLAESGSRKTTRNGTSYEVRWLDEYDPNDRLVGRFRTWTNQLLKPPYRKQVGWERFSLSGEMLDREVRYSRRKTEDYLH</sequence>
<keyword evidence="2" id="KW-1185">Reference proteome</keyword>
<dbReference type="Proteomes" id="UP000250079">
    <property type="component" value="Chromosome"/>
</dbReference>
<dbReference type="EMBL" id="CP018632">
    <property type="protein sequence ID" value="ASJ72930.1"/>
    <property type="molecule type" value="Genomic_DNA"/>
</dbReference>
<dbReference type="AlphaFoldDB" id="A0A2Z2NVW3"/>
<proteinExistence type="predicted"/>
<gene>
    <name evidence="1" type="ORF">IMCC3135_14225</name>
</gene>
<protein>
    <submittedName>
        <fullName evidence="1">Uncharacterized protein</fullName>
    </submittedName>
</protein>